<keyword evidence="1" id="KW-0472">Membrane</keyword>
<keyword evidence="1" id="KW-1133">Transmembrane helix</keyword>
<feature type="transmembrane region" description="Helical" evidence="1">
    <location>
        <begin position="129"/>
        <end position="150"/>
    </location>
</feature>
<dbReference type="CDD" id="cd09917">
    <property type="entry name" value="F-box_SF"/>
    <property type="match status" value="1"/>
</dbReference>
<evidence type="ECO:0008006" key="4">
    <source>
        <dbReference type="Google" id="ProtNLM"/>
    </source>
</evidence>
<feature type="transmembrane region" description="Helical" evidence="1">
    <location>
        <begin position="98"/>
        <end position="117"/>
    </location>
</feature>
<gene>
    <name evidence="2" type="ORF">FAUST_5618</name>
</gene>
<dbReference type="Proteomes" id="UP000537989">
    <property type="component" value="Unassembled WGS sequence"/>
</dbReference>
<organism evidence="2 3">
    <name type="scientific">Fusarium austroamericanum</name>
    <dbReference type="NCBI Taxonomy" id="282268"/>
    <lineage>
        <taxon>Eukaryota</taxon>
        <taxon>Fungi</taxon>
        <taxon>Dikarya</taxon>
        <taxon>Ascomycota</taxon>
        <taxon>Pezizomycotina</taxon>
        <taxon>Sordariomycetes</taxon>
        <taxon>Hypocreomycetidae</taxon>
        <taxon>Hypocreales</taxon>
        <taxon>Nectriaceae</taxon>
        <taxon>Fusarium</taxon>
    </lineage>
</organism>
<name>A0AAN6C0P5_FUSAU</name>
<evidence type="ECO:0000313" key="2">
    <source>
        <dbReference type="EMBL" id="KAF5238251.1"/>
    </source>
</evidence>
<keyword evidence="1" id="KW-0812">Transmembrane</keyword>
<sequence length="901" mass="99690">MPAVSNVFVAAKAVAELTNETSDPLQVVCAWPVSGQYGTGTRVLYYVLIAACLVARREEWLVNPCLAAALVLPAVAAIHGIVLVAMHNPDAVDMDIFGAFQLCAIGILAAPVTVMMSKTYFNDPGRNTIFLWTFLLLIGLLSMTIEFYRIETHDCTKDAFGNPVSNIASNFTYIDGNNCGLICSTQDGPTSPMRGGSADNIYVIPAPHTLTFGAATLLGAACCVHAVLCLVSMWDRVLEINWRRRFGRQEEEDAASEDGDANKGVMKTVNDTIGFFLRILAVPVFGGAGLAILIVGEINFFSPPVDYQTEPMANIGQWAPITGTAMAMIGSLYLLLARHAEEAGDPQKIENTFFRIGEIIGTPPQDYITEPKVRKPDHVDIPMIPGERYRNERVSAVERERDQHQDLEEEAVSMRSRSSSFRIAKMAQISLLYCPQEVQLLIAEFASQSDLARLSMTCRALHNLAEPLIYSSVKFAWAREFHPPITQLMQLLRTLLEKQDLRPLIRHANFEGYGYIDELGSYRSDWTDETPDPPPVIPELPTDQLSAAIAKTGVSEAVAEQWCGKVQSGSPEASAALLVSLLPNLERLCLRHNWTNDTRFLGHIFRTALCEKPDHTLSFPSLKCVSLAPALDEDKHLEPSNTADALALFYLPNIETLSVSIDNPTNFTWPSSSPPKPTSLTSLEIFRLRECRLAPVLSAATNLKKLKYHWMYRPDLDREVNKETVMLGVLSEALLETKDSLEELEIDAQISPAYSYGMYEPPDVMFHGSISRLREMHKLKNIFIPWTFLTGRKGVCGGPGHIGTAIPPNVEHLALDGFFTWSEDDELVGDTDELMIDGFTEELESGALLHLKSLKSVCLPGSLLHAGLSDFLQNKIRALEDRFGLALSCDKRREIEIDTGF</sequence>
<feature type="transmembrane region" description="Helical" evidence="1">
    <location>
        <begin position="275"/>
        <end position="295"/>
    </location>
</feature>
<evidence type="ECO:0000313" key="3">
    <source>
        <dbReference type="Proteomes" id="UP000537989"/>
    </source>
</evidence>
<accession>A0AAN6C0P5</accession>
<protein>
    <recommendedName>
        <fullName evidence="4">F-box domain-containing protein</fullName>
    </recommendedName>
</protein>
<proteinExistence type="predicted"/>
<feature type="transmembrane region" description="Helical" evidence="1">
    <location>
        <begin position="65"/>
        <end position="86"/>
    </location>
</feature>
<evidence type="ECO:0000256" key="1">
    <source>
        <dbReference type="SAM" id="Phobius"/>
    </source>
</evidence>
<dbReference type="AlphaFoldDB" id="A0AAN6C0P5"/>
<dbReference type="EMBL" id="JAAMOD010000145">
    <property type="protein sequence ID" value="KAF5238251.1"/>
    <property type="molecule type" value="Genomic_DNA"/>
</dbReference>
<keyword evidence="3" id="KW-1185">Reference proteome</keyword>
<feature type="transmembrane region" description="Helical" evidence="1">
    <location>
        <begin position="212"/>
        <end position="234"/>
    </location>
</feature>
<comment type="caution">
    <text evidence="2">The sequence shown here is derived from an EMBL/GenBank/DDBJ whole genome shotgun (WGS) entry which is preliminary data.</text>
</comment>
<reference evidence="2 3" key="1">
    <citation type="submission" date="2020-02" db="EMBL/GenBank/DDBJ databases">
        <title>Identification and distribution of gene clusters putatively required for synthesis of sphingolipid metabolism inhibitors in phylogenetically diverse species of the filamentous fungus Fusarium.</title>
        <authorList>
            <person name="Kim H.-S."/>
            <person name="Busman M."/>
            <person name="Brown D.W."/>
            <person name="Divon H."/>
            <person name="Uhlig S."/>
            <person name="Proctor R.H."/>
        </authorList>
    </citation>
    <scope>NUCLEOTIDE SEQUENCE [LARGE SCALE GENOMIC DNA]</scope>
    <source>
        <strain evidence="2 3">NRRL 2903</strain>
    </source>
</reference>